<reference evidence="8 9" key="1">
    <citation type="submission" date="2018-07" db="EMBL/GenBank/DDBJ databases">
        <title>Lactobacillus curvatus genome sequence.</title>
        <authorList>
            <person name="Prechtl R."/>
        </authorList>
    </citation>
    <scope>NUCLEOTIDE SEQUENCE [LARGE SCALE GENOMIC DNA]</scope>
    <source>
        <strain evidence="8 9">TMW 1.1928</strain>
    </source>
</reference>
<keyword evidence="6 7" id="KW-0472">Membrane</keyword>
<dbReference type="InterPro" id="IPR051612">
    <property type="entry name" value="Teichoic_Acid_Biosynth"/>
</dbReference>
<organism evidence="8 9">
    <name type="scientific">Latilactobacillus curvatus</name>
    <name type="common">Lactobacillus curvatus</name>
    <dbReference type="NCBI Taxonomy" id="28038"/>
    <lineage>
        <taxon>Bacteria</taxon>
        <taxon>Bacillati</taxon>
        <taxon>Bacillota</taxon>
        <taxon>Bacilli</taxon>
        <taxon>Lactobacillales</taxon>
        <taxon>Lactobacillaceae</taxon>
        <taxon>Latilactobacillus</taxon>
    </lineage>
</organism>
<evidence type="ECO:0000256" key="6">
    <source>
        <dbReference type="ARBA" id="ARBA00023136"/>
    </source>
</evidence>
<keyword evidence="7" id="KW-0812">Transmembrane</keyword>
<keyword evidence="4 8" id="KW-0808">Transferase</keyword>
<dbReference type="PANTHER" id="PTHR37316:SF3">
    <property type="entry name" value="TEICHOIC ACID GLYCEROL-PHOSPHATE TRANSFERASE"/>
    <property type="match status" value="1"/>
</dbReference>
<comment type="subcellular location">
    <subcellularLocation>
        <location evidence="1">Cell membrane</location>
        <topology evidence="1">Peripheral membrane protein</topology>
    </subcellularLocation>
</comment>
<dbReference type="AlphaFoldDB" id="A0A385ACR1"/>
<keyword evidence="7" id="KW-1133">Transmembrane helix</keyword>
<feature type="transmembrane region" description="Helical" evidence="7">
    <location>
        <begin position="12"/>
        <end position="30"/>
    </location>
</feature>
<evidence type="ECO:0000313" key="8">
    <source>
        <dbReference type="EMBL" id="AXN35348.1"/>
    </source>
</evidence>
<evidence type="ECO:0000256" key="5">
    <source>
        <dbReference type="ARBA" id="ARBA00022944"/>
    </source>
</evidence>
<dbReference type="InterPro" id="IPR043148">
    <property type="entry name" value="TagF_C"/>
</dbReference>
<keyword evidence="5" id="KW-0777">Teichoic acid biosynthesis</keyword>
<dbReference type="InterPro" id="IPR007554">
    <property type="entry name" value="Glycerophosphate_synth"/>
</dbReference>
<dbReference type="Pfam" id="PF04464">
    <property type="entry name" value="Glyphos_transf"/>
    <property type="match status" value="1"/>
</dbReference>
<dbReference type="Gene3D" id="3.40.50.12580">
    <property type="match status" value="1"/>
</dbReference>
<evidence type="ECO:0000256" key="7">
    <source>
        <dbReference type="SAM" id="Phobius"/>
    </source>
</evidence>
<dbReference type="InterPro" id="IPR043149">
    <property type="entry name" value="TagF_N"/>
</dbReference>
<dbReference type="SUPFAM" id="SSF53756">
    <property type="entry name" value="UDP-Glycosyltransferase/glycogen phosphorylase"/>
    <property type="match status" value="1"/>
</dbReference>
<evidence type="ECO:0000256" key="1">
    <source>
        <dbReference type="ARBA" id="ARBA00004202"/>
    </source>
</evidence>
<evidence type="ECO:0000313" key="9">
    <source>
        <dbReference type="Proteomes" id="UP000257607"/>
    </source>
</evidence>
<protein>
    <submittedName>
        <fullName evidence="8">CDP-glycerol--glycerophosphate glycerophosphotransferase</fullName>
    </submittedName>
</protein>
<keyword evidence="3" id="KW-1003">Cell membrane</keyword>
<sequence>MKNYFIYRIKHSFFIKKLYILLGSIIFGFLNRLIKKDKQLILFVSSTGKSFGGSPYDIYKYIELNSKYRNYKFIWAFEDINKFPLKRDFRHKIVKMDSLRYFYISMKAKYWVTDVNIERSLNYKSKGNIYLNTWHGVALKKIGNDDKFSGRYDYSNIDYLCVSGEHDKDVYSSALNATSSSFLECGMPRNDQLFNTTEEDNNRLRNKLGLPLNKKIMLYAPTWRDSDNNGVSYDIKIPINFKKWKEQLGNNWVVLFRAHDRTTKLLDLEFDDFIQDYSKYPQLNDLLIVSDLLITDYSSIIFDYAILRKPFLSFGYDYDTYRTERGFYIDINRIFPYGVIDNEAQLLELIKEYDFNELNKKLDLIDTYYMNYSKGRATEICVEKLLGDKID</sequence>
<dbReference type="GO" id="GO:0005886">
    <property type="term" value="C:plasma membrane"/>
    <property type="evidence" value="ECO:0007669"/>
    <property type="project" value="UniProtKB-SubCell"/>
</dbReference>
<dbReference type="Proteomes" id="UP000257607">
    <property type="component" value="Chromosome"/>
</dbReference>
<name>A0A385ACR1_LATCU</name>
<dbReference type="PANTHER" id="PTHR37316">
    <property type="entry name" value="TEICHOIC ACID GLYCEROL-PHOSPHATE PRIMASE"/>
    <property type="match status" value="1"/>
</dbReference>
<dbReference type="RefSeq" id="WP_116843467.1">
    <property type="nucleotide sequence ID" value="NZ_CP031003.1"/>
</dbReference>
<comment type="similarity">
    <text evidence="2">Belongs to the CDP-glycerol glycerophosphotransferase family.</text>
</comment>
<dbReference type="GO" id="GO:0047355">
    <property type="term" value="F:CDP-glycerol glycerophosphotransferase activity"/>
    <property type="evidence" value="ECO:0007669"/>
    <property type="project" value="InterPro"/>
</dbReference>
<dbReference type="GO" id="GO:0019350">
    <property type="term" value="P:teichoic acid biosynthetic process"/>
    <property type="evidence" value="ECO:0007669"/>
    <property type="project" value="UniProtKB-KW"/>
</dbReference>
<evidence type="ECO:0000256" key="3">
    <source>
        <dbReference type="ARBA" id="ARBA00022475"/>
    </source>
</evidence>
<evidence type="ECO:0000256" key="4">
    <source>
        <dbReference type="ARBA" id="ARBA00022679"/>
    </source>
</evidence>
<dbReference type="EMBL" id="CP031003">
    <property type="protein sequence ID" value="AXN35348.1"/>
    <property type="molecule type" value="Genomic_DNA"/>
</dbReference>
<proteinExistence type="inferred from homology"/>
<gene>
    <name evidence="8" type="ORF">DT351_02815</name>
</gene>
<evidence type="ECO:0000256" key="2">
    <source>
        <dbReference type="ARBA" id="ARBA00010488"/>
    </source>
</evidence>
<dbReference type="Gene3D" id="3.40.50.11820">
    <property type="match status" value="1"/>
</dbReference>
<accession>A0A385ACR1</accession>